<feature type="signal peptide" evidence="2">
    <location>
        <begin position="1"/>
        <end position="22"/>
    </location>
</feature>
<proteinExistence type="predicted"/>
<keyword evidence="4" id="KW-1185">Reference proteome</keyword>
<dbReference type="EMBL" id="CP006912">
    <property type="protein sequence ID" value="AHB49598.1"/>
    <property type="molecule type" value="Genomic_DNA"/>
</dbReference>
<dbReference type="Proteomes" id="UP000018542">
    <property type="component" value="Chromosome"/>
</dbReference>
<evidence type="ECO:0000313" key="4">
    <source>
        <dbReference type="Proteomes" id="UP000018542"/>
    </source>
</evidence>
<reference evidence="3 4" key="1">
    <citation type="journal article" date="2014" name="Genome Announc.">
        <title>Complete Genome Sequence of Hyphomicrobium nitrativorans Strain NL23, a Denitrifying Bacterium Isolated from Biofilm of a Methanol-Fed Denitrification System Treating Seawater at the Montreal Biodome.</title>
        <authorList>
            <person name="Martineau C."/>
            <person name="Villeneuve C."/>
            <person name="Mauffrey F."/>
            <person name="Villemur R."/>
        </authorList>
    </citation>
    <scope>NUCLEOTIDE SEQUENCE [LARGE SCALE GENOMIC DNA]</scope>
    <source>
        <strain evidence="3">NL23</strain>
    </source>
</reference>
<sequence>MTKATSLLAALTFALGSSTALAQSDSPAGIPADPNTQENVQPGPGAANPSDPAAGSDPAARVPTSPPGSEPSAVEGMGTGEAGLESPAGIPADPNTHENVQPGPGVANPSDPAAGSDPAARIPTDDATD</sequence>
<protein>
    <recommendedName>
        <fullName evidence="5">Mucin</fullName>
    </recommendedName>
</protein>
<evidence type="ECO:0008006" key="5">
    <source>
        <dbReference type="Google" id="ProtNLM"/>
    </source>
</evidence>
<name>V5SGD6_9HYPH</name>
<feature type="region of interest" description="Disordered" evidence="1">
    <location>
        <begin position="18"/>
        <end position="129"/>
    </location>
</feature>
<dbReference type="HOGENOM" id="CLU_1945854_0_0_5"/>
<accession>V5SGD6</accession>
<dbReference type="AlphaFoldDB" id="V5SGD6"/>
<organism evidence="3 4">
    <name type="scientific">Hyphomicrobium nitrativorans NL23</name>
    <dbReference type="NCBI Taxonomy" id="1029756"/>
    <lineage>
        <taxon>Bacteria</taxon>
        <taxon>Pseudomonadati</taxon>
        <taxon>Pseudomonadota</taxon>
        <taxon>Alphaproteobacteria</taxon>
        <taxon>Hyphomicrobiales</taxon>
        <taxon>Hyphomicrobiaceae</taxon>
        <taxon>Hyphomicrobium</taxon>
    </lineage>
</organism>
<dbReference type="STRING" id="1029756.W911_16190"/>
<evidence type="ECO:0000256" key="1">
    <source>
        <dbReference type="SAM" id="MobiDB-lite"/>
    </source>
</evidence>
<evidence type="ECO:0000313" key="3">
    <source>
        <dbReference type="EMBL" id="AHB49598.1"/>
    </source>
</evidence>
<gene>
    <name evidence="3" type="ORF">W911_16190</name>
</gene>
<dbReference type="OrthoDB" id="7933866at2"/>
<dbReference type="KEGG" id="hni:W911_16190"/>
<feature type="compositionally biased region" description="Low complexity" evidence="1">
    <location>
        <begin position="107"/>
        <end position="120"/>
    </location>
</feature>
<feature type="compositionally biased region" description="Low complexity" evidence="1">
    <location>
        <begin position="42"/>
        <end position="60"/>
    </location>
</feature>
<dbReference type="RefSeq" id="WP_023788538.1">
    <property type="nucleotide sequence ID" value="NC_022997.1"/>
</dbReference>
<dbReference type="PATRIC" id="fig|1029756.8.peg.3375"/>
<keyword evidence="2" id="KW-0732">Signal</keyword>
<evidence type="ECO:0000256" key="2">
    <source>
        <dbReference type="SAM" id="SignalP"/>
    </source>
</evidence>
<feature type="chain" id="PRO_5004740631" description="Mucin" evidence="2">
    <location>
        <begin position="23"/>
        <end position="129"/>
    </location>
</feature>